<evidence type="ECO:0000256" key="5">
    <source>
        <dbReference type="ARBA" id="ARBA00022692"/>
    </source>
</evidence>
<feature type="transmembrane region" description="Helical" evidence="9">
    <location>
        <begin position="391"/>
        <end position="410"/>
    </location>
</feature>
<keyword evidence="3" id="KW-1003">Cell membrane</keyword>
<feature type="transmembrane region" description="Helical" evidence="9">
    <location>
        <begin position="114"/>
        <end position="136"/>
    </location>
</feature>
<feature type="transmembrane region" description="Helical" evidence="9">
    <location>
        <begin position="320"/>
        <end position="342"/>
    </location>
</feature>
<gene>
    <name evidence="11" type="ORF">CALMAC_LOCUS9899</name>
</gene>
<comment type="subcellular location">
    <subcellularLocation>
        <location evidence="1">Cell membrane</location>
        <topology evidence="1">Multi-pass membrane protein</topology>
    </subcellularLocation>
</comment>
<dbReference type="PANTHER" id="PTHR48021">
    <property type="match status" value="1"/>
</dbReference>
<feature type="transmembrane region" description="Helical" evidence="9">
    <location>
        <begin position="12"/>
        <end position="32"/>
    </location>
</feature>
<feature type="domain" description="Major facilitator superfamily (MFS) profile" evidence="10">
    <location>
        <begin position="15"/>
        <end position="445"/>
    </location>
</feature>
<keyword evidence="4" id="KW-0762">Sugar transport</keyword>
<evidence type="ECO:0000256" key="7">
    <source>
        <dbReference type="ARBA" id="ARBA00023136"/>
    </source>
</evidence>
<dbReference type="InterPro" id="IPR005829">
    <property type="entry name" value="Sugar_transporter_CS"/>
</dbReference>
<dbReference type="EMBL" id="CAACVG010008101">
    <property type="protein sequence ID" value="VEN48440.1"/>
    <property type="molecule type" value="Genomic_DNA"/>
</dbReference>
<keyword evidence="2" id="KW-0813">Transport</keyword>
<feature type="transmembrane region" description="Helical" evidence="9">
    <location>
        <begin position="148"/>
        <end position="170"/>
    </location>
</feature>
<keyword evidence="8" id="KW-0325">Glycoprotein</keyword>
<dbReference type="OrthoDB" id="8120565at2759"/>
<dbReference type="PANTHER" id="PTHR48021:SF47">
    <property type="entry name" value="GH17672P"/>
    <property type="match status" value="1"/>
</dbReference>
<evidence type="ECO:0000256" key="1">
    <source>
        <dbReference type="ARBA" id="ARBA00004651"/>
    </source>
</evidence>
<evidence type="ECO:0000256" key="9">
    <source>
        <dbReference type="SAM" id="Phobius"/>
    </source>
</evidence>
<dbReference type="InterPro" id="IPR020846">
    <property type="entry name" value="MFS_dom"/>
</dbReference>
<accession>A0A653CMT4</accession>
<keyword evidence="6 9" id="KW-1133">Transmembrane helix</keyword>
<dbReference type="Proteomes" id="UP000410492">
    <property type="component" value="Unassembled WGS sequence"/>
</dbReference>
<dbReference type="InterPro" id="IPR050549">
    <property type="entry name" value="MFS_Trehalose_Transporter"/>
</dbReference>
<evidence type="ECO:0000313" key="11">
    <source>
        <dbReference type="EMBL" id="VEN48440.1"/>
    </source>
</evidence>
<evidence type="ECO:0000259" key="10">
    <source>
        <dbReference type="PROSITE" id="PS50850"/>
    </source>
</evidence>
<keyword evidence="5 9" id="KW-0812">Transmembrane</keyword>
<evidence type="ECO:0000256" key="8">
    <source>
        <dbReference type="ARBA" id="ARBA00023180"/>
    </source>
</evidence>
<evidence type="ECO:0000256" key="3">
    <source>
        <dbReference type="ARBA" id="ARBA00022475"/>
    </source>
</evidence>
<evidence type="ECO:0000313" key="12">
    <source>
        <dbReference type="Proteomes" id="UP000410492"/>
    </source>
</evidence>
<dbReference type="PROSITE" id="PS50850">
    <property type="entry name" value="MFS"/>
    <property type="match status" value="1"/>
</dbReference>
<evidence type="ECO:0000256" key="4">
    <source>
        <dbReference type="ARBA" id="ARBA00022597"/>
    </source>
</evidence>
<dbReference type="InterPro" id="IPR036259">
    <property type="entry name" value="MFS_trans_sf"/>
</dbReference>
<keyword evidence="12" id="KW-1185">Reference proteome</keyword>
<sequence>MAEAESRRGWHLYICVASVNLMSMIGGMGYGWPSPFIPKLNGAIDSDINPLPQPTTVMEDAWIASLHTLGSIFGPLFAGVLADRYGKKVVLIVTSLPMLAANVVLIFANSVTLFYIARFLWGLGNGCALSVIPAYVSEVSEIHNRGITSLFMPLMVCASQNLLYFVGPYVTVKTMAIMSLVPSFIFLLHFGFYVPESPYYYVLRGETEKAEKSLKELRQITDVKKELLGIIQTAEETKTKLSFKEIFLSKVLRKCFVITIGLMFIQQFSGVLAIVTYLQTIFNSAGSFLPGHICVMIVGVFQTGSVLVTIYIVEKINRKSLMISSYTGMLVSLIILGTYFYFLDAGYNLACFSWAPITSILIYICCFNIAPGGLTWTILGEIFPSNVKSTLSSFAAVYVFSLAFLVSFVFPPVSKLVGMAWSMWIFAISLSFGVCFLVFALPETRNKSFTEIQRILRGDTKDKLETGHRC</sequence>
<organism evidence="11 12">
    <name type="scientific">Callosobruchus maculatus</name>
    <name type="common">Southern cowpea weevil</name>
    <name type="synonym">Pulse bruchid</name>
    <dbReference type="NCBI Taxonomy" id="64391"/>
    <lineage>
        <taxon>Eukaryota</taxon>
        <taxon>Metazoa</taxon>
        <taxon>Ecdysozoa</taxon>
        <taxon>Arthropoda</taxon>
        <taxon>Hexapoda</taxon>
        <taxon>Insecta</taxon>
        <taxon>Pterygota</taxon>
        <taxon>Neoptera</taxon>
        <taxon>Endopterygota</taxon>
        <taxon>Coleoptera</taxon>
        <taxon>Polyphaga</taxon>
        <taxon>Cucujiformia</taxon>
        <taxon>Chrysomeloidea</taxon>
        <taxon>Chrysomelidae</taxon>
        <taxon>Bruchinae</taxon>
        <taxon>Bruchini</taxon>
        <taxon>Callosobruchus</taxon>
    </lineage>
</organism>
<dbReference type="PROSITE" id="PS00217">
    <property type="entry name" value="SUGAR_TRANSPORT_2"/>
    <property type="match status" value="1"/>
</dbReference>
<name>A0A653CMT4_CALMS</name>
<evidence type="ECO:0000256" key="2">
    <source>
        <dbReference type="ARBA" id="ARBA00022448"/>
    </source>
</evidence>
<dbReference type="FunFam" id="1.20.1250.20:FF:000218">
    <property type="entry name" value="facilitated trehalose transporter Tret1"/>
    <property type="match status" value="1"/>
</dbReference>
<proteinExistence type="predicted"/>
<feature type="transmembrane region" description="Helical" evidence="9">
    <location>
        <begin position="290"/>
        <end position="313"/>
    </location>
</feature>
<dbReference type="Gene3D" id="1.20.1250.20">
    <property type="entry name" value="MFS general substrate transporter like domains"/>
    <property type="match status" value="1"/>
</dbReference>
<dbReference type="PRINTS" id="PR00171">
    <property type="entry name" value="SUGRTRNSPORT"/>
</dbReference>
<reference evidence="11 12" key="1">
    <citation type="submission" date="2019-01" db="EMBL/GenBank/DDBJ databases">
        <authorList>
            <person name="Sayadi A."/>
        </authorList>
    </citation>
    <scope>NUCLEOTIDE SEQUENCE [LARGE SCALE GENOMIC DNA]</scope>
</reference>
<feature type="transmembrane region" description="Helical" evidence="9">
    <location>
        <begin position="354"/>
        <end position="379"/>
    </location>
</feature>
<keyword evidence="7 9" id="KW-0472">Membrane</keyword>
<feature type="transmembrane region" description="Helical" evidence="9">
    <location>
        <begin position="89"/>
        <end position="108"/>
    </location>
</feature>
<feature type="transmembrane region" description="Helical" evidence="9">
    <location>
        <begin position="61"/>
        <end position="82"/>
    </location>
</feature>
<dbReference type="GO" id="GO:0022857">
    <property type="term" value="F:transmembrane transporter activity"/>
    <property type="evidence" value="ECO:0007669"/>
    <property type="project" value="InterPro"/>
</dbReference>
<feature type="transmembrane region" description="Helical" evidence="9">
    <location>
        <begin position="176"/>
        <end position="194"/>
    </location>
</feature>
<protein>
    <recommendedName>
        <fullName evidence="10">Major facilitator superfamily (MFS) profile domain-containing protein</fullName>
    </recommendedName>
</protein>
<dbReference type="SUPFAM" id="SSF103473">
    <property type="entry name" value="MFS general substrate transporter"/>
    <property type="match status" value="1"/>
</dbReference>
<dbReference type="InterPro" id="IPR005828">
    <property type="entry name" value="MFS_sugar_transport-like"/>
</dbReference>
<feature type="transmembrane region" description="Helical" evidence="9">
    <location>
        <begin position="255"/>
        <end position="278"/>
    </location>
</feature>
<dbReference type="Pfam" id="PF00083">
    <property type="entry name" value="Sugar_tr"/>
    <property type="match status" value="1"/>
</dbReference>
<evidence type="ECO:0000256" key="6">
    <source>
        <dbReference type="ARBA" id="ARBA00022989"/>
    </source>
</evidence>
<dbReference type="InterPro" id="IPR003663">
    <property type="entry name" value="Sugar/inositol_transpt"/>
</dbReference>
<dbReference type="AlphaFoldDB" id="A0A653CMT4"/>
<feature type="transmembrane region" description="Helical" evidence="9">
    <location>
        <begin position="422"/>
        <end position="441"/>
    </location>
</feature>
<dbReference type="GO" id="GO:0005886">
    <property type="term" value="C:plasma membrane"/>
    <property type="evidence" value="ECO:0007669"/>
    <property type="project" value="UniProtKB-SubCell"/>
</dbReference>